<evidence type="ECO:0008006" key="5">
    <source>
        <dbReference type="Google" id="ProtNLM"/>
    </source>
</evidence>
<reference evidence="3 4" key="1">
    <citation type="submission" date="2016-04" db="EMBL/GenBank/DDBJ databases">
        <title>Complete genome sequence of Thermococcus radiotolerans type strain EJ2.</title>
        <authorList>
            <person name="Oger P.M."/>
        </authorList>
    </citation>
    <scope>NUCLEOTIDE SEQUENCE [LARGE SCALE GENOMIC DNA]</scope>
    <source>
        <strain evidence="3 4">EJ2</strain>
    </source>
</reference>
<dbReference type="KEGG" id="trl:A3L10_08830"/>
<accession>A0A2Z2NC06</accession>
<dbReference type="Proteomes" id="UP000250085">
    <property type="component" value="Chromosome"/>
</dbReference>
<evidence type="ECO:0000313" key="4">
    <source>
        <dbReference type="Proteomes" id="UP000250085"/>
    </source>
</evidence>
<dbReference type="OrthoDB" id="101033at2157"/>
<dbReference type="CDD" id="cd03823">
    <property type="entry name" value="GT4_ExpE7-like"/>
    <property type="match status" value="1"/>
</dbReference>
<dbReference type="EMBL" id="CP015106">
    <property type="protein sequence ID" value="ASJ15226.1"/>
    <property type="molecule type" value="Genomic_DNA"/>
</dbReference>
<organism evidence="3 4">
    <name type="scientific">Thermococcus radiotolerans</name>
    <dbReference type="NCBI Taxonomy" id="187880"/>
    <lineage>
        <taxon>Archaea</taxon>
        <taxon>Methanobacteriati</taxon>
        <taxon>Methanobacteriota</taxon>
        <taxon>Thermococci</taxon>
        <taxon>Thermococcales</taxon>
        <taxon>Thermococcaceae</taxon>
        <taxon>Thermococcus</taxon>
    </lineage>
</organism>
<protein>
    <recommendedName>
        <fullName evidence="5">Glycosyl transferase family 1</fullName>
    </recommendedName>
</protein>
<dbReference type="InterPro" id="IPR001296">
    <property type="entry name" value="Glyco_trans_1"/>
</dbReference>
<dbReference type="Gene3D" id="3.40.50.2000">
    <property type="entry name" value="Glycogen Phosphorylase B"/>
    <property type="match status" value="3"/>
</dbReference>
<dbReference type="Pfam" id="PF00534">
    <property type="entry name" value="Glycos_transf_1"/>
    <property type="match status" value="1"/>
</dbReference>
<dbReference type="SUPFAM" id="SSF53756">
    <property type="entry name" value="UDP-Glycosyltransferase/glycogen phosphorylase"/>
    <property type="match status" value="1"/>
</dbReference>
<name>A0A2Z2NC06_9EURY</name>
<dbReference type="PANTHER" id="PTHR12526">
    <property type="entry name" value="GLYCOSYLTRANSFERASE"/>
    <property type="match status" value="1"/>
</dbReference>
<keyword evidence="4" id="KW-1185">Reference proteome</keyword>
<evidence type="ECO:0000259" key="2">
    <source>
        <dbReference type="Pfam" id="PF13439"/>
    </source>
</evidence>
<gene>
    <name evidence="3" type="ORF">A3L10_08830</name>
</gene>
<evidence type="ECO:0000313" key="3">
    <source>
        <dbReference type="EMBL" id="ASJ15226.1"/>
    </source>
</evidence>
<dbReference type="Pfam" id="PF13439">
    <property type="entry name" value="Glyco_transf_4"/>
    <property type="match status" value="1"/>
</dbReference>
<feature type="domain" description="Glycosyltransferase subfamily 4-like N-terminal" evidence="2">
    <location>
        <begin position="16"/>
        <end position="231"/>
    </location>
</feature>
<sequence length="413" mass="46689">MRILLVSSGYPPEKLGGAEFYVKHLAEALVERHDVHVFTSVIPAGRTDVRNGVVLHGSTSPHPLDGLFISRSYSNRRIAVEFLNTLKEVEPDVVHFHNIWGFRNGFLPELANSEGYKTLITLHDYWFICPTNVLMFKKVELCSGPESVKCSVCWNHIVSWLVSRKYGIPSALVRGFISSFNRPSHFRRRLAHLINVLASVDFLIAPSKFLRAFFVSHGVPEEKVIHIPNGYPHTSFEGFRKEKDTDSIVFGFVGVPSYQKGTHVAIKAVRAIRGDFEFRIYGGGGDPAYLEELKKLSQGDRRIKFMGRFYRVAEPYSKIDVLVFPSLSYENCPLVLAESALSGTPVLASNIGAIPEFVVDGRDGFLFEPGNWRQLAGLMERFVEEPFLVTELVPKWKPKDMKDHVRDVETLYS</sequence>
<feature type="domain" description="Glycosyl transferase family 1" evidence="1">
    <location>
        <begin position="240"/>
        <end position="386"/>
    </location>
</feature>
<dbReference type="GeneID" id="33328949"/>
<proteinExistence type="predicted"/>
<dbReference type="InterPro" id="IPR028098">
    <property type="entry name" value="Glyco_trans_4-like_N"/>
</dbReference>
<dbReference type="PANTHER" id="PTHR12526:SF638">
    <property type="entry name" value="SPORE COAT PROTEIN SA"/>
    <property type="match status" value="1"/>
</dbReference>
<evidence type="ECO:0000259" key="1">
    <source>
        <dbReference type="Pfam" id="PF00534"/>
    </source>
</evidence>
<dbReference type="RefSeq" id="WP_198362070.1">
    <property type="nucleotide sequence ID" value="NZ_CP015106.1"/>
</dbReference>
<dbReference type="AlphaFoldDB" id="A0A2Z2NC06"/>
<dbReference type="GO" id="GO:0016757">
    <property type="term" value="F:glycosyltransferase activity"/>
    <property type="evidence" value="ECO:0007669"/>
    <property type="project" value="InterPro"/>
</dbReference>